<reference evidence="1 2" key="1">
    <citation type="submission" date="2014-04" db="EMBL/GenBank/DDBJ databases">
        <authorList>
            <consortium name="DOE Joint Genome Institute"/>
            <person name="Kuo A."/>
            <person name="Gay G."/>
            <person name="Dore J."/>
            <person name="Kohler A."/>
            <person name="Nagy L.G."/>
            <person name="Floudas D."/>
            <person name="Copeland A."/>
            <person name="Barry K.W."/>
            <person name="Cichocki N."/>
            <person name="Veneault-Fourrey C."/>
            <person name="LaButti K."/>
            <person name="Lindquist E.A."/>
            <person name="Lipzen A."/>
            <person name="Lundell T."/>
            <person name="Morin E."/>
            <person name="Murat C."/>
            <person name="Sun H."/>
            <person name="Tunlid A."/>
            <person name="Henrissat B."/>
            <person name="Grigoriev I.V."/>
            <person name="Hibbett D.S."/>
            <person name="Martin F."/>
            <person name="Nordberg H.P."/>
            <person name="Cantor M.N."/>
            <person name="Hua S.X."/>
        </authorList>
    </citation>
    <scope>NUCLEOTIDE SEQUENCE [LARGE SCALE GENOMIC DNA]</scope>
    <source>
        <strain evidence="2">h7</strain>
    </source>
</reference>
<reference evidence="2" key="2">
    <citation type="submission" date="2015-01" db="EMBL/GenBank/DDBJ databases">
        <title>Evolutionary Origins and Diversification of the Mycorrhizal Mutualists.</title>
        <authorList>
            <consortium name="DOE Joint Genome Institute"/>
            <consortium name="Mycorrhizal Genomics Consortium"/>
            <person name="Kohler A."/>
            <person name="Kuo A."/>
            <person name="Nagy L.G."/>
            <person name="Floudas D."/>
            <person name="Copeland A."/>
            <person name="Barry K.W."/>
            <person name="Cichocki N."/>
            <person name="Veneault-Fourrey C."/>
            <person name="LaButti K."/>
            <person name="Lindquist E.A."/>
            <person name="Lipzen A."/>
            <person name="Lundell T."/>
            <person name="Morin E."/>
            <person name="Murat C."/>
            <person name="Riley R."/>
            <person name="Ohm R."/>
            <person name="Sun H."/>
            <person name="Tunlid A."/>
            <person name="Henrissat B."/>
            <person name="Grigoriev I.V."/>
            <person name="Hibbett D.S."/>
            <person name="Martin F."/>
        </authorList>
    </citation>
    <scope>NUCLEOTIDE SEQUENCE [LARGE SCALE GENOMIC DNA]</scope>
    <source>
        <strain evidence="2">h7</strain>
    </source>
</reference>
<proteinExistence type="predicted"/>
<keyword evidence="2" id="KW-1185">Reference proteome</keyword>
<evidence type="ECO:0008006" key="3">
    <source>
        <dbReference type="Google" id="ProtNLM"/>
    </source>
</evidence>
<evidence type="ECO:0000313" key="2">
    <source>
        <dbReference type="Proteomes" id="UP000053424"/>
    </source>
</evidence>
<accession>A0A0C3CIQ5</accession>
<sequence>MSSSLPFDILQGIVQALSAPKTIDRATLFKLSMTCRSLLPVCRKHIFSAISLQPRSFDVDDPAKKPQVPNQNQLRISITNMELLTTSSPSIIDWVRSLHLEISIANVHDAGLVHLLDKVHFLEKFLLSNLPSPPDGPLLWTKFPNTLQVALSRVIKLKSVSYLTLSNLGIIPLSLILPLSNVTHLGVFSSGFSLSSPNHEWGLNTAPASLKSFCIQRGFSSVLPLLETRYPNGSPAVDLSDLTLFSLEPESDLEEHAAATFLEKLTSLQTLDMSSPGAGRGYLSIPNILKRIHPQSAETLKVLWFQTNFGNIYPLSDIESLPTTVLKSMPKMGSILKIAITINVISPAKEEVLIKDFSELDTLLASPQYASLQVVYIFLYFIGPTPLSRAELNAIPFVHMKRLSHNPSVELIYQANK</sequence>
<dbReference type="Proteomes" id="UP000053424">
    <property type="component" value="Unassembled WGS sequence"/>
</dbReference>
<evidence type="ECO:0000313" key="1">
    <source>
        <dbReference type="EMBL" id="KIM44044.1"/>
    </source>
</evidence>
<dbReference type="OrthoDB" id="3055718at2759"/>
<organism evidence="1 2">
    <name type="scientific">Hebeloma cylindrosporum</name>
    <dbReference type="NCBI Taxonomy" id="76867"/>
    <lineage>
        <taxon>Eukaryota</taxon>
        <taxon>Fungi</taxon>
        <taxon>Dikarya</taxon>
        <taxon>Basidiomycota</taxon>
        <taxon>Agaricomycotina</taxon>
        <taxon>Agaricomycetes</taxon>
        <taxon>Agaricomycetidae</taxon>
        <taxon>Agaricales</taxon>
        <taxon>Agaricineae</taxon>
        <taxon>Hymenogastraceae</taxon>
        <taxon>Hebeloma</taxon>
    </lineage>
</organism>
<dbReference type="EMBL" id="KN831774">
    <property type="protein sequence ID" value="KIM44044.1"/>
    <property type="molecule type" value="Genomic_DNA"/>
</dbReference>
<dbReference type="HOGENOM" id="CLU_035624_0_0_1"/>
<protein>
    <recommendedName>
        <fullName evidence="3">F-box domain-containing protein</fullName>
    </recommendedName>
</protein>
<gene>
    <name evidence="1" type="ORF">M413DRAFT_25530</name>
</gene>
<name>A0A0C3CIQ5_HEBCY</name>
<dbReference type="AlphaFoldDB" id="A0A0C3CIQ5"/>